<dbReference type="NCBIfam" id="TIGR04256">
    <property type="entry name" value="GxxExxY"/>
    <property type="match status" value="1"/>
</dbReference>
<organism evidence="1 2">
    <name type="scientific">Puniceicoccus vermicola</name>
    <dbReference type="NCBI Taxonomy" id="388746"/>
    <lineage>
        <taxon>Bacteria</taxon>
        <taxon>Pseudomonadati</taxon>
        <taxon>Verrucomicrobiota</taxon>
        <taxon>Opitutia</taxon>
        <taxon>Puniceicoccales</taxon>
        <taxon>Puniceicoccaceae</taxon>
        <taxon>Puniceicoccus</taxon>
    </lineage>
</organism>
<evidence type="ECO:0000313" key="2">
    <source>
        <dbReference type="Proteomes" id="UP000525652"/>
    </source>
</evidence>
<keyword evidence="2" id="KW-1185">Reference proteome</keyword>
<dbReference type="InterPro" id="IPR026350">
    <property type="entry name" value="GxxExxY"/>
</dbReference>
<reference evidence="1 2" key="1">
    <citation type="submission" date="2020-07" db="EMBL/GenBank/DDBJ databases">
        <authorList>
            <person name="Feng X."/>
        </authorList>
    </citation>
    <scope>NUCLEOTIDE SEQUENCE [LARGE SCALE GENOMIC DNA]</scope>
    <source>
        <strain evidence="1 2">JCM14086</strain>
    </source>
</reference>
<gene>
    <name evidence="1" type="ORF">H5P30_16355</name>
</gene>
<sequence length="266" mass="30800">MPITCSVELSPIGQNSFHQIDNCIMGHAFDIHNEIGRFLDEKIYQSELAERVTRSNLDAMREVSLHASHKSFSKDYYIDLLVNRSSIYELKTADSLNGHHHKQTIHYLLLANLRHGKIINFRPGSVESKFVSTTLDLNKRRSYSIDQRNWINIDDFGEILKNTLCSLLDDWGTCLEANLYREALLHLLKFPDGGLVPVEIHIEGRLSGRQRMCLLTPTTAWHLSAIHKHFQSYENHILRLLQLTRLKAIHWINLNNLNVTLKTLRK</sequence>
<dbReference type="EMBL" id="JACHVA010000126">
    <property type="protein sequence ID" value="MBC2603356.1"/>
    <property type="molecule type" value="Genomic_DNA"/>
</dbReference>
<evidence type="ECO:0000313" key="1">
    <source>
        <dbReference type="EMBL" id="MBC2603356.1"/>
    </source>
</evidence>
<dbReference type="Pfam" id="PF13366">
    <property type="entry name" value="PDDEXK_3"/>
    <property type="match status" value="1"/>
</dbReference>
<accession>A0A7X1B0G8</accession>
<proteinExistence type="predicted"/>
<dbReference type="AlphaFoldDB" id="A0A7X1B0G8"/>
<dbReference type="RefSeq" id="WP_185693988.1">
    <property type="nucleotide sequence ID" value="NZ_JACHVA010000126.1"/>
</dbReference>
<name>A0A7X1B0G8_9BACT</name>
<protein>
    <submittedName>
        <fullName evidence="1">GxxExxY protein</fullName>
    </submittedName>
</protein>
<comment type="caution">
    <text evidence="1">The sequence shown here is derived from an EMBL/GenBank/DDBJ whole genome shotgun (WGS) entry which is preliminary data.</text>
</comment>
<dbReference type="Proteomes" id="UP000525652">
    <property type="component" value="Unassembled WGS sequence"/>
</dbReference>